<dbReference type="GO" id="GO:0060491">
    <property type="term" value="P:regulation of cell projection assembly"/>
    <property type="evidence" value="ECO:0007669"/>
    <property type="project" value="TreeGrafter"/>
</dbReference>
<dbReference type="GO" id="GO:0030335">
    <property type="term" value="P:positive regulation of cell migration"/>
    <property type="evidence" value="ECO:0007669"/>
    <property type="project" value="TreeGrafter"/>
</dbReference>
<gene>
    <name evidence="5" type="ORF">scyTo_0004895</name>
</gene>
<accession>A0A401NYW6</accession>
<feature type="region of interest" description="Disordered" evidence="2">
    <location>
        <begin position="181"/>
        <end position="214"/>
    </location>
</feature>
<evidence type="ECO:0000313" key="6">
    <source>
        <dbReference type="Proteomes" id="UP000288216"/>
    </source>
</evidence>
<organism evidence="5 6">
    <name type="scientific">Scyliorhinus torazame</name>
    <name type="common">Cloudy catshark</name>
    <name type="synonym">Catulus torazame</name>
    <dbReference type="NCBI Taxonomy" id="75743"/>
    <lineage>
        <taxon>Eukaryota</taxon>
        <taxon>Metazoa</taxon>
        <taxon>Chordata</taxon>
        <taxon>Craniata</taxon>
        <taxon>Vertebrata</taxon>
        <taxon>Chondrichthyes</taxon>
        <taxon>Elasmobranchii</taxon>
        <taxon>Galeomorphii</taxon>
        <taxon>Galeoidea</taxon>
        <taxon>Carcharhiniformes</taxon>
        <taxon>Scyliorhinidae</taxon>
        <taxon>Scyliorhinus</taxon>
    </lineage>
</organism>
<dbReference type="EMBL" id="BFAA01001476">
    <property type="protein sequence ID" value="GCB66040.1"/>
    <property type="molecule type" value="Genomic_DNA"/>
</dbReference>
<comment type="caution">
    <text evidence="5">The sequence shown here is derived from an EMBL/GenBank/DDBJ whole genome shotgun (WGS) entry which is preliminary data.</text>
</comment>
<dbReference type="InterPro" id="IPR025740">
    <property type="entry name" value="FAM110"/>
</dbReference>
<sequence length="325" mass="34658">MPTDISHSASLQPEVSASLPLRILNRGPGYLRRQMEGGSRGRLSAVERLAADKGKYVKSRQATGCQQEAAGFGSSGASEGSSSGGGGGGGSSEEKPAGSPSSGPLFRPPLERAAGPAGPPGRRSKRHLRPDSLVIYRQKCEFVKGAEVGVARGNPSLVRRLIQGSGLRDKQLASPEVPKVIIKEGGPGDSEPQPAPRAAERPARSRGGGLHRSQSDISCRYSKAFSEFDSFFTYCGLQPEVIEDLGRENFTSASDSLALRIRSVSVPESESDFSRHSGDNERLLEEALGERTPSSSLSVIERNARVIKWLYGCKRARESKAAELV</sequence>
<feature type="domain" description="Centrosome-associated FAM110 N-terminal" evidence="4">
    <location>
        <begin position="15"/>
        <end position="68"/>
    </location>
</feature>
<dbReference type="OrthoDB" id="10028183at2759"/>
<name>A0A401NYW6_SCYTO</name>
<dbReference type="OMA" id="YCGLEQE"/>
<dbReference type="GO" id="GO:0005938">
    <property type="term" value="C:cell cortex"/>
    <property type="evidence" value="ECO:0007669"/>
    <property type="project" value="TreeGrafter"/>
</dbReference>
<dbReference type="GO" id="GO:0043014">
    <property type="term" value="F:alpha-tubulin binding"/>
    <property type="evidence" value="ECO:0007669"/>
    <property type="project" value="TreeGrafter"/>
</dbReference>
<dbReference type="Pfam" id="PF14160">
    <property type="entry name" value="FAM110_C"/>
    <property type="match status" value="1"/>
</dbReference>
<dbReference type="AlphaFoldDB" id="A0A401NYW6"/>
<evidence type="ECO:0000259" key="4">
    <source>
        <dbReference type="Pfam" id="PF14161"/>
    </source>
</evidence>
<feature type="compositionally biased region" description="Gly residues" evidence="2">
    <location>
        <begin position="82"/>
        <end position="91"/>
    </location>
</feature>
<dbReference type="InterPro" id="IPR025741">
    <property type="entry name" value="FAM110_C"/>
</dbReference>
<evidence type="ECO:0000256" key="2">
    <source>
        <dbReference type="SAM" id="MobiDB-lite"/>
    </source>
</evidence>
<feature type="region of interest" description="Disordered" evidence="2">
    <location>
        <begin position="54"/>
        <end position="130"/>
    </location>
</feature>
<evidence type="ECO:0000256" key="1">
    <source>
        <dbReference type="ARBA" id="ARBA00010576"/>
    </source>
</evidence>
<proteinExistence type="inferred from homology"/>
<dbReference type="PANTHER" id="PTHR14758">
    <property type="entry name" value="AGAP005440-PA"/>
    <property type="match status" value="1"/>
</dbReference>
<reference evidence="5 6" key="1">
    <citation type="journal article" date="2018" name="Nat. Ecol. Evol.">
        <title>Shark genomes provide insights into elasmobranch evolution and the origin of vertebrates.</title>
        <authorList>
            <person name="Hara Y"/>
            <person name="Yamaguchi K"/>
            <person name="Onimaru K"/>
            <person name="Kadota M"/>
            <person name="Koyanagi M"/>
            <person name="Keeley SD"/>
            <person name="Tatsumi K"/>
            <person name="Tanaka K"/>
            <person name="Motone F"/>
            <person name="Kageyama Y"/>
            <person name="Nozu R"/>
            <person name="Adachi N"/>
            <person name="Nishimura O"/>
            <person name="Nakagawa R"/>
            <person name="Tanegashima C"/>
            <person name="Kiyatake I"/>
            <person name="Matsumoto R"/>
            <person name="Murakumo K"/>
            <person name="Nishida K"/>
            <person name="Terakita A"/>
            <person name="Kuratani S"/>
            <person name="Sato K"/>
            <person name="Hyodo S Kuraku.S."/>
        </authorList>
    </citation>
    <scope>NUCLEOTIDE SEQUENCE [LARGE SCALE GENOMIC DNA]</scope>
</reference>
<evidence type="ECO:0000313" key="5">
    <source>
        <dbReference type="EMBL" id="GCB66040.1"/>
    </source>
</evidence>
<protein>
    <recommendedName>
        <fullName evidence="7">Centrosome-associated FAM110 C-terminal domain-containing protein</fullName>
    </recommendedName>
</protein>
<dbReference type="Proteomes" id="UP000288216">
    <property type="component" value="Unassembled WGS sequence"/>
</dbReference>
<feature type="domain" description="Centrosome-associated FAM110 C-terminal" evidence="3">
    <location>
        <begin position="209"/>
        <end position="316"/>
    </location>
</feature>
<feature type="compositionally biased region" description="Low complexity" evidence="2">
    <location>
        <begin position="68"/>
        <end position="81"/>
    </location>
</feature>
<dbReference type="PANTHER" id="PTHR14758:SF5">
    <property type="entry name" value="PROTEIN FAM110C"/>
    <property type="match status" value="1"/>
</dbReference>
<keyword evidence="6" id="KW-1185">Reference proteome</keyword>
<comment type="similarity">
    <text evidence="1">Belongs to the FAM110 family.</text>
</comment>
<dbReference type="InterPro" id="IPR025739">
    <property type="entry name" value="FAM110_N"/>
</dbReference>
<evidence type="ECO:0008006" key="7">
    <source>
        <dbReference type="Google" id="ProtNLM"/>
    </source>
</evidence>
<dbReference type="Pfam" id="PF14161">
    <property type="entry name" value="FAM110_N"/>
    <property type="match status" value="1"/>
</dbReference>
<evidence type="ECO:0000259" key="3">
    <source>
        <dbReference type="Pfam" id="PF14160"/>
    </source>
</evidence>